<dbReference type="Proteomes" id="UP000539146">
    <property type="component" value="Unassembled WGS sequence"/>
</dbReference>
<dbReference type="AlphaFoldDB" id="A0A850DYV6"/>
<dbReference type="InterPro" id="IPR027417">
    <property type="entry name" value="P-loop_NTPase"/>
</dbReference>
<dbReference type="SUPFAM" id="SSF52540">
    <property type="entry name" value="P-loop containing nucleoside triphosphate hydrolases"/>
    <property type="match status" value="1"/>
</dbReference>
<organism evidence="1 2">
    <name type="scientific">Curtobacterium citreum</name>
    <dbReference type="NCBI Taxonomy" id="2036"/>
    <lineage>
        <taxon>Bacteria</taxon>
        <taxon>Bacillati</taxon>
        <taxon>Actinomycetota</taxon>
        <taxon>Actinomycetes</taxon>
        <taxon>Micrococcales</taxon>
        <taxon>Microbacteriaceae</taxon>
        <taxon>Curtobacterium</taxon>
    </lineage>
</organism>
<dbReference type="EMBL" id="JABMCG010000126">
    <property type="protein sequence ID" value="NUU29588.1"/>
    <property type="molecule type" value="Genomic_DNA"/>
</dbReference>
<reference evidence="1 2" key="1">
    <citation type="submission" date="2020-05" db="EMBL/GenBank/DDBJ databases">
        <title>Genome Sequencing of Type Strains.</title>
        <authorList>
            <person name="Lemaire J.F."/>
            <person name="Inderbitzin P."/>
            <person name="Gregorio O.A."/>
            <person name="Collins S.B."/>
            <person name="Wespe N."/>
            <person name="Knight-Connoni V."/>
        </authorList>
    </citation>
    <scope>NUCLEOTIDE SEQUENCE [LARGE SCALE GENOMIC DNA]</scope>
    <source>
        <strain evidence="1 2">DSM 20512</strain>
    </source>
</reference>
<dbReference type="Gene3D" id="3.40.50.300">
    <property type="entry name" value="P-loop containing nucleotide triphosphate hydrolases"/>
    <property type="match status" value="1"/>
</dbReference>
<evidence type="ECO:0000313" key="2">
    <source>
        <dbReference type="Proteomes" id="UP000539146"/>
    </source>
</evidence>
<comment type="caution">
    <text evidence="1">The sequence shown here is derived from an EMBL/GenBank/DDBJ whole genome shotgun (WGS) entry which is preliminary data.</text>
</comment>
<sequence>MIVWINGTHGAGKTTTARLLQPLLPDARVLDPEKIGEVLMDVRPPLPDHGDFQHWAPWRPLVVETATRLLDHVGGTLVLPQTVLVEAYWREIADGFAARGVPVRHVVLDADQDTLRARIEGDTVVGYSLFRMSRLAPYAEAARTWLHDAAQVVSTVGRAPEEVAREIARSVTTG</sequence>
<name>A0A850DYV6_9MICO</name>
<protein>
    <submittedName>
        <fullName evidence="1">AAA family ATPase</fullName>
    </submittedName>
</protein>
<dbReference type="RefSeq" id="WP_175326795.1">
    <property type="nucleotide sequence ID" value="NZ_BAAAWP010000001.1"/>
</dbReference>
<gene>
    <name evidence="1" type="ORF">HP467_15965</name>
</gene>
<dbReference type="Pfam" id="PF13671">
    <property type="entry name" value="AAA_33"/>
    <property type="match status" value="1"/>
</dbReference>
<evidence type="ECO:0000313" key="1">
    <source>
        <dbReference type="EMBL" id="NUU29588.1"/>
    </source>
</evidence>
<accession>A0A850DYV6</accession>
<proteinExistence type="predicted"/>